<reference evidence="2" key="1">
    <citation type="journal article" date="2019" name="Int. J. Syst. Evol. Microbiol.">
        <title>The Global Catalogue of Microorganisms (GCM) 10K type strain sequencing project: providing services to taxonomists for standard genome sequencing and annotation.</title>
        <authorList>
            <consortium name="The Broad Institute Genomics Platform"/>
            <consortium name="The Broad Institute Genome Sequencing Center for Infectious Disease"/>
            <person name="Wu L."/>
            <person name="Ma J."/>
        </authorList>
    </citation>
    <scope>NUCLEOTIDE SEQUENCE [LARGE SCALE GENOMIC DNA]</scope>
    <source>
        <strain evidence="2">CGMCC 1.12404</strain>
    </source>
</reference>
<organism evidence="1 2">
    <name type="scientific">Kroppenstedtia guangzhouensis</name>
    <dbReference type="NCBI Taxonomy" id="1274356"/>
    <lineage>
        <taxon>Bacteria</taxon>
        <taxon>Bacillati</taxon>
        <taxon>Bacillota</taxon>
        <taxon>Bacilli</taxon>
        <taxon>Bacillales</taxon>
        <taxon>Thermoactinomycetaceae</taxon>
        <taxon>Kroppenstedtia</taxon>
    </lineage>
</organism>
<sequence length="110" mass="12146">MAETYSLRWLRAKTENRSVIIPFEEAWLSLEMPGPFNLKSWSVTVTGIEASGAEFLDSCYYYGDQTLALEMETPGGKKLSGAVRIRSVAVGPRARAVFDGAGFLNGFEFL</sequence>
<evidence type="ECO:0000313" key="1">
    <source>
        <dbReference type="EMBL" id="GGA41021.1"/>
    </source>
</evidence>
<evidence type="ECO:0000313" key="2">
    <source>
        <dbReference type="Proteomes" id="UP000617979"/>
    </source>
</evidence>
<proteinExistence type="predicted"/>
<dbReference type="Proteomes" id="UP000617979">
    <property type="component" value="Unassembled WGS sequence"/>
</dbReference>
<comment type="caution">
    <text evidence="1">The sequence shown here is derived from an EMBL/GenBank/DDBJ whole genome shotgun (WGS) entry which is preliminary data.</text>
</comment>
<dbReference type="EMBL" id="BMEX01000003">
    <property type="protein sequence ID" value="GGA41021.1"/>
    <property type="molecule type" value="Genomic_DNA"/>
</dbReference>
<accession>A0ABQ1GCB0</accession>
<keyword evidence="2" id="KW-1185">Reference proteome</keyword>
<name>A0ABQ1GCB0_9BACL</name>
<dbReference type="RefSeq" id="WP_188430977.1">
    <property type="nucleotide sequence ID" value="NZ_BMEX01000003.1"/>
</dbReference>
<gene>
    <name evidence="1" type="ORF">GCM10007416_12510</name>
</gene>
<protein>
    <submittedName>
        <fullName evidence="1">Uncharacterized protein</fullName>
    </submittedName>
</protein>